<organism evidence="2 3">
    <name type="scientific">Symbiodinium microadriaticum</name>
    <name type="common">Dinoflagellate</name>
    <name type="synonym">Zooxanthella microadriatica</name>
    <dbReference type="NCBI Taxonomy" id="2951"/>
    <lineage>
        <taxon>Eukaryota</taxon>
        <taxon>Sar</taxon>
        <taxon>Alveolata</taxon>
        <taxon>Dinophyceae</taxon>
        <taxon>Suessiales</taxon>
        <taxon>Symbiodiniaceae</taxon>
        <taxon>Symbiodinium</taxon>
    </lineage>
</organism>
<dbReference type="Pfam" id="PF12224">
    <property type="entry name" value="Amidoligase_2"/>
    <property type="match status" value="1"/>
</dbReference>
<dbReference type="AlphaFoldDB" id="A0A1Q9EL56"/>
<proteinExistence type="predicted"/>
<protein>
    <submittedName>
        <fullName evidence="2">Uncharacterized protein</fullName>
    </submittedName>
</protein>
<sequence length="910" mass="101489">MQETALAKLLRSESLAAVLRWHEQGQKRLSIGLELECFLPDLGALVPDRLVPLREPQELFRLVARVLSERVADLGAEKCRSGGPGLVSAEACDWGRLWTTTADGSIQPQGQNPFPVELVSKRMGFQEFDVTLFCDMAHALRRPPLCAATNESTGVHVHLGCHPSFFSVEEVAAIMKVYLRFEPTINELLLPVTRQRNRFCRDLREVLGRAQGLGPGASDDALFAKIDAAVAFVRTLSPEARAACLDGSQVRLKKDELLLALLEEGGLFRLKRPLQALQVSQHEQSEQGLLLPAGLALVELSLASGQLLWRPPTCQDLQALWGKEGDAQTPSNGGDGLAEPPTPWTALESLSDDAEVLACFRKPDDVPTESLEHWLFRDLLIMERHGTRYCKLNIMRISQPSERATIEFRQFPGGDFNQPLLIWGWVKFLGLLVTHACACAHSGTGAEVPTEGSEEELKRFLQLSTDSLLVAWFRDLRNRLPKASVSMQRMKNEWSRLWVAWTHAAGQLPEDVSASAAAVLRSARAWRRLFQAATGMKAIFPSTDPVWQPLSQRLSECEVYMQHLYMALAQHLRCHVRFLRAAEEVSRFGSLSTVVYTVLSDGRLRRSSTEMRELQATVLESLGWSACPSELSAEIAQLGRQGAELTLDYTKNLLQQCETACGSSASRQLCEIHDDQPLQRSEAWTGIQEVKEGASRMPHLHVWRVYHELCSWLLLPRVDEVTHVWAGLAQRGWDSARVDALWVRIQSHTHPAARERAMAWFKERSLRAKKSSQEYTRAFATELLPRRCPLTSAKLATPRHGQLARPVALLTARLCCKALLQRIRVAAAGEQGRIMLLASGLIVCIQVSTGFALMVNVEIELVSGTCADDAGWDDDSHDEGDDGDAYDYDGNDDDDDDNHDHEEAEEDYDE</sequence>
<evidence type="ECO:0000256" key="1">
    <source>
        <dbReference type="SAM" id="MobiDB-lite"/>
    </source>
</evidence>
<accession>A0A1Q9EL56</accession>
<dbReference type="PANTHER" id="PTHR36847">
    <property type="entry name" value="AMIDOLIGASE ENZYME"/>
    <property type="match status" value="1"/>
</dbReference>
<reference evidence="2 3" key="1">
    <citation type="submission" date="2016-02" db="EMBL/GenBank/DDBJ databases">
        <title>Genome analysis of coral dinoflagellate symbionts highlights evolutionary adaptations to a symbiotic lifestyle.</title>
        <authorList>
            <person name="Aranda M."/>
            <person name="Li Y."/>
            <person name="Liew Y.J."/>
            <person name="Baumgarten S."/>
            <person name="Simakov O."/>
            <person name="Wilson M."/>
            <person name="Piel J."/>
            <person name="Ashoor H."/>
            <person name="Bougouffa S."/>
            <person name="Bajic V.B."/>
            <person name="Ryu T."/>
            <person name="Ravasi T."/>
            <person name="Bayer T."/>
            <person name="Micklem G."/>
            <person name="Kim H."/>
            <person name="Bhak J."/>
            <person name="Lajeunesse T.C."/>
            <person name="Voolstra C.R."/>
        </authorList>
    </citation>
    <scope>NUCLEOTIDE SEQUENCE [LARGE SCALE GENOMIC DNA]</scope>
    <source>
        <strain evidence="2 3">CCMP2467</strain>
    </source>
</reference>
<dbReference type="OrthoDB" id="412402at2759"/>
<evidence type="ECO:0000313" key="3">
    <source>
        <dbReference type="Proteomes" id="UP000186817"/>
    </source>
</evidence>
<keyword evidence="3" id="KW-1185">Reference proteome</keyword>
<dbReference type="InterPro" id="IPR022025">
    <property type="entry name" value="Amidoligase_2"/>
</dbReference>
<comment type="caution">
    <text evidence="2">The sequence shown here is derived from an EMBL/GenBank/DDBJ whole genome shotgun (WGS) entry which is preliminary data.</text>
</comment>
<name>A0A1Q9EL56_SYMMI</name>
<dbReference type="EMBL" id="LSRX01000124">
    <property type="protein sequence ID" value="OLQ08118.1"/>
    <property type="molecule type" value="Genomic_DNA"/>
</dbReference>
<dbReference type="PANTHER" id="PTHR36847:SF1">
    <property type="entry name" value="AMIDOLIGASE ENZYME"/>
    <property type="match status" value="1"/>
</dbReference>
<dbReference type="Proteomes" id="UP000186817">
    <property type="component" value="Unassembled WGS sequence"/>
</dbReference>
<evidence type="ECO:0000313" key="2">
    <source>
        <dbReference type="EMBL" id="OLQ08118.1"/>
    </source>
</evidence>
<feature type="region of interest" description="Disordered" evidence="1">
    <location>
        <begin position="870"/>
        <end position="910"/>
    </location>
</feature>
<gene>
    <name evidence="2" type="ORF">AK812_SmicGene8389</name>
</gene>